<accession>A0A1G2L136</accession>
<evidence type="ECO:0000313" key="1">
    <source>
        <dbReference type="EMBL" id="OHA04481.1"/>
    </source>
</evidence>
<gene>
    <name evidence="1" type="ORF">A2934_00800</name>
</gene>
<dbReference type="SUPFAM" id="SSF53335">
    <property type="entry name" value="S-adenosyl-L-methionine-dependent methyltransferases"/>
    <property type="match status" value="1"/>
</dbReference>
<dbReference type="Gene3D" id="3.40.50.150">
    <property type="entry name" value="Vaccinia Virus protein VP39"/>
    <property type="match status" value="1"/>
</dbReference>
<protein>
    <recommendedName>
        <fullName evidence="3">Methyltransferase type 11 domain-containing protein</fullName>
    </recommendedName>
</protein>
<sequence>MATRVSRSKKKEAFFEEAKRILKKGGSVIVKETNTPLKEDLMIRLAEKHGFAVKKNIHLDSPEWKREISVYDKVARTYPLADGSSYLAEFIRNNDR</sequence>
<dbReference type="EMBL" id="MHQO01000077">
    <property type="protein sequence ID" value="OHA04481.1"/>
    <property type="molecule type" value="Genomic_DNA"/>
</dbReference>
<evidence type="ECO:0000313" key="2">
    <source>
        <dbReference type="Proteomes" id="UP000177982"/>
    </source>
</evidence>
<reference evidence="1 2" key="1">
    <citation type="journal article" date="2016" name="Nat. Commun.">
        <title>Thousands of microbial genomes shed light on interconnected biogeochemical processes in an aquifer system.</title>
        <authorList>
            <person name="Anantharaman K."/>
            <person name="Brown C.T."/>
            <person name="Hug L.A."/>
            <person name="Sharon I."/>
            <person name="Castelle C.J."/>
            <person name="Probst A.J."/>
            <person name="Thomas B.C."/>
            <person name="Singh A."/>
            <person name="Wilkins M.J."/>
            <person name="Karaoz U."/>
            <person name="Brodie E.L."/>
            <person name="Williams K.H."/>
            <person name="Hubbard S.S."/>
            <person name="Banfield J.F."/>
        </authorList>
    </citation>
    <scope>NUCLEOTIDE SEQUENCE [LARGE SCALE GENOMIC DNA]</scope>
</reference>
<evidence type="ECO:0008006" key="3">
    <source>
        <dbReference type="Google" id="ProtNLM"/>
    </source>
</evidence>
<organism evidence="1 2">
    <name type="scientific">Candidatus Sungbacteria bacterium RIFCSPLOWO2_01_FULL_47_10</name>
    <dbReference type="NCBI Taxonomy" id="1802276"/>
    <lineage>
        <taxon>Bacteria</taxon>
        <taxon>Candidatus Sungiibacteriota</taxon>
    </lineage>
</organism>
<proteinExistence type="predicted"/>
<dbReference type="Proteomes" id="UP000177982">
    <property type="component" value="Unassembled WGS sequence"/>
</dbReference>
<comment type="caution">
    <text evidence="1">The sequence shown here is derived from an EMBL/GenBank/DDBJ whole genome shotgun (WGS) entry which is preliminary data.</text>
</comment>
<dbReference type="AlphaFoldDB" id="A0A1G2L136"/>
<name>A0A1G2L136_9BACT</name>
<dbReference type="InterPro" id="IPR029063">
    <property type="entry name" value="SAM-dependent_MTases_sf"/>
</dbReference>